<comment type="caution">
    <text evidence="9">The sequence shown here is derived from an EMBL/GenBank/DDBJ whole genome shotgun (WGS) entry which is preliminary data.</text>
</comment>
<organism evidence="9 10">
    <name type="scientific">Clavispora lusitaniae</name>
    <name type="common">Candida lusitaniae</name>
    <dbReference type="NCBI Taxonomy" id="36911"/>
    <lineage>
        <taxon>Eukaryota</taxon>
        <taxon>Fungi</taxon>
        <taxon>Dikarya</taxon>
        <taxon>Ascomycota</taxon>
        <taxon>Saccharomycotina</taxon>
        <taxon>Pichiomycetes</taxon>
        <taxon>Metschnikowiaceae</taxon>
        <taxon>Clavispora</taxon>
    </lineage>
</organism>
<dbReference type="AlphaFoldDB" id="A0AA91PYN4"/>
<dbReference type="PANTHER" id="PTHR22594:SF34">
    <property type="entry name" value="ASPARAGINE--TRNA LIGASE, MITOCHONDRIAL-RELATED"/>
    <property type="match status" value="1"/>
</dbReference>
<dbReference type="InterPro" id="IPR004364">
    <property type="entry name" value="Aa-tRNA-synt_II"/>
</dbReference>
<dbReference type="GO" id="GO:0004816">
    <property type="term" value="F:asparagine-tRNA ligase activity"/>
    <property type="evidence" value="ECO:0007669"/>
    <property type="project" value="UniProtKB-EC"/>
</dbReference>
<dbReference type="SUPFAM" id="SSF55681">
    <property type="entry name" value="Class II aaRS and biotin synthetases"/>
    <property type="match status" value="1"/>
</dbReference>
<dbReference type="SUPFAM" id="SSF50249">
    <property type="entry name" value="Nucleic acid-binding proteins"/>
    <property type="match status" value="1"/>
</dbReference>
<evidence type="ECO:0000256" key="3">
    <source>
        <dbReference type="ARBA" id="ARBA00022598"/>
    </source>
</evidence>
<keyword evidence="7" id="KW-0030">Aminoacyl-tRNA synthetase</keyword>
<dbReference type="PROSITE" id="PS50862">
    <property type="entry name" value="AA_TRNA_LIGASE_II"/>
    <property type="match status" value="1"/>
</dbReference>
<dbReference type="NCBIfam" id="TIGR00457">
    <property type="entry name" value="asnS"/>
    <property type="match status" value="1"/>
</dbReference>
<sequence length="499" mass="56460">MHILSGKAVFQVPKALAWSWPSRCLSGISRTIQEVFDNPPETNSTITTHGHIKSIRTFKNIGFIDITDGTIFQTLNVVLSNPEDVFASGKYKVGQSVSISGSWVQSKGNQKYELQYDHHNPHHSIKLIGDVSDDYPIQKKVQSLSYLRSVPHLRHRTATLASILRFRSRVEQHAMNFFAKNGFTKVAPPLITSSDCEGAGEMFSIEPFTKADSKEKFFGQDAFLTVSTQLHLEVLAPSLNRVWTLTPCFRAEQSNTNRHLSEFWMLEAEVCYVENISQLTDLVEDSIRSIAKDLKTDPPLQAGGLNDLTKARYSESEQLLVQQRCDSLLGENRWPSITYTEAIDIINSVKNKGRSKNRMTWGDSISTEQEKWLAGTHFQSPVFVTDYPREQKPFYMPLSKYGLDKERPTVACFDLIVPEFGELVGGSLREHRHDELHQEIIRRGMNAESMQWYLSLRQNGTVPHGGFGMGFERLIAYLAAIENIKDISAFPRAPQICPC</sequence>
<keyword evidence="3 9" id="KW-0436">Ligase</keyword>
<evidence type="ECO:0000313" key="10">
    <source>
        <dbReference type="Proteomes" id="UP000195602"/>
    </source>
</evidence>
<protein>
    <recommendedName>
        <fullName evidence="2">asparagine--tRNA ligase</fullName>
        <ecNumber evidence="2">6.1.1.22</ecNumber>
    </recommendedName>
</protein>
<comment type="similarity">
    <text evidence="1">Belongs to the class-II aminoacyl-tRNA synthetase family.</text>
</comment>
<dbReference type="InterPro" id="IPR004522">
    <property type="entry name" value="Asn-tRNA-ligase"/>
</dbReference>
<name>A0AA91PYN4_CLALS</name>
<dbReference type="InterPro" id="IPR045864">
    <property type="entry name" value="aa-tRNA-synth_II/BPL/LPL"/>
</dbReference>
<evidence type="ECO:0000256" key="1">
    <source>
        <dbReference type="ARBA" id="ARBA00008226"/>
    </source>
</evidence>
<reference evidence="9 10" key="1">
    <citation type="submission" date="2017-04" db="EMBL/GenBank/DDBJ databases">
        <title>Draft genome of the yeast Clavispora lusitaniae type strain CBS 6936.</title>
        <authorList>
            <person name="Durrens P."/>
            <person name="Klopp C."/>
            <person name="Biteau N."/>
            <person name="Fitton-Ouhabi V."/>
            <person name="Dementhon K."/>
            <person name="Accoceberry I."/>
            <person name="Sherman D.J."/>
            <person name="Noel T."/>
        </authorList>
    </citation>
    <scope>NUCLEOTIDE SEQUENCE [LARGE SCALE GENOMIC DNA]</scope>
    <source>
        <strain evidence="9 10">CBS 6936</strain>
    </source>
</reference>
<gene>
    <name evidence="9" type="ORF">A9F13_13g01111</name>
</gene>
<evidence type="ECO:0000256" key="5">
    <source>
        <dbReference type="ARBA" id="ARBA00022840"/>
    </source>
</evidence>
<dbReference type="Gene3D" id="2.40.50.140">
    <property type="entry name" value="Nucleic acid-binding proteins"/>
    <property type="match status" value="1"/>
</dbReference>
<dbReference type="GO" id="GO:0006421">
    <property type="term" value="P:asparaginyl-tRNA aminoacylation"/>
    <property type="evidence" value="ECO:0007669"/>
    <property type="project" value="InterPro"/>
</dbReference>
<keyword evidence="4" id="KW-0547">Nucleotide-binding</keyword>
<evidence type="ECO:0000256" key="2">
    <source>
        <dbReference type="ARBA" id="ARBA00012816"/>
    </source>
</evidence>
<keyword evidence="6" id="KW-0648">Protein biosynthesis</keyword>
<dbReference type="GO" id="GO:0003676">
    <property type="term" value="F:nucleic acid binding"/>
    <property type="evidence" value="ECO:0007669"/>
    <property type="project" value="InterPro"/>
</dbReference>
<dbReference type="KEGG" id="clus:A9F13_13g01111"/>
<dbReference type="Proteomes" id="UP000195602">
    <property type="component" value="Unassembled WGS sequence"/>
</dbReference>
<dbReference type="Gene3D" id="3.30.930.10">
    <property type="entry name" value="Bira Bifunctional Protein, Domain 2"/>
    <property type="match status" value="1"/>
</dbReference>
<dbReference type="EMBL" id="LYUB02000013">
    <property type="protein sequence ID" value="OVF07408.1"/>
    <property type="molecule type" value="Genomic_DNA"/>
</dbReference>
<dbReference type="InterPro" id="IPR004365">
    <property type="entry name" value="NA-bd_OB_tRNA"/>
</dbReference>
<proteinExistence type="inferred from homology"/>
<dbReference type="EC" id="6.1.1.22" evidence="2"/>
<accession>A0AA91PYN4</accession>
<dbReference type="InterPro" id="IPR012340">
    <property type="entry name" value="NA-bd_OB-fold"/>
</dbReference>
<evidence type="ECO:0000256" key="7">
    <source>
        <dbReference type="ARBA" id="ARBA00023146"/>
    </source>
</evidence>
<evidence type="ECO:0000313" key="9">
    <source>
        <dbReference type="EMBL" id="OVF07408.1"/>
    </source>
</evidence>
<dbReference type="InterPro" id="IPR002312">
    <property type="entry name" value="Asp/Asn-tRNA-synth_IIb"/>
</dbReference>
<dbReference type="InterPro" id="IPR006195">
    <property type="entry name" value="aa-tRNA-synth_II"/>
</dbReference>
<evidence type="ECO:0000256" key="6">
    <source>
        <dbReference type="ARBA" id="ARBA00022917"/>
    </source>
</evidence>
<dbReference type="Pfam" id="PF00152">
    <property type="entry name" value="tRNA-synt_2"/>
    <property type="match status" value="1"/>
</dbReference>
<keyword evidence="5" id="KW-0067">ATP-binding</keyword>
<dbReference type="NCBIfam" id="NF003037">
    <property type="entry name" value="PRK03932.1"/>
    <property type="match status" value="1"/>
</dbReference>
<evidence type="ECO:0000259" key="8">
    <source>
        <dbReference type="PROSITE" id="PS50862"/>
    </source>
</evidence>
<dbReference type="PANTHER" id="PTHR22594">
    <property type="entry name" value="ASPARTYL/LYSYL-TRNA SYNTHETASE"/>
    <property type="match status" value="1"/>
</dbReference>
<evidence type="ECO:0000256" key="4">
    <source>
        <dbReference type="ARBA" id="ARBA00022741"/>
    </source>
</evidence>
<dbReference type="GO" id="GO:0005524">
    <property type="term" value="F:ATP binding"/>
    <property type="evidence" value="ECO:0007669"/>
    <property type="project" value="UniProtKB-KW"/>
</dbReference>
<dbReference type="CDD" id="cd00776">
    <property type="entry name" value="AsxRS_core"/>
    <property type="match status" value="1"/>
</dbReference>
<dbReference type="CDD" id="cd04318">
    <property type="entry name" value="EcAsnRS_like_N"/>
    <property type="match status" value="1"/>
</dbReference>
<dbReference type="PRINTS" id="PR01042">
    <property type="entry name" value="TRNASYNTHASP"/>
</dbReference>
<dbReference type="GO" id="GO:0005739">
    <property type="term" value="C:mitochondrion"/>
    <property type="evidence" value="ECO:0007669"/>
    <property type="project" value="TreeGrafter"/>
</dbReference>
<feature type="domain" description="Aminoacyl-transfer RNA synthetases class-II family profile" evidence="8">
    <location>
        <begin position="164"/>
        <end position="491"/>
    </location>
</feature>
<dbReference type="Pfam" id="PF01336">
    <property type="entry name" value="tRNA_anti-codon"/>
    <property type="match status" value="1"/>
</dbReference>